<keyword evidence="3" id="KW-1185">Reference proteome</keyword>
<protein>
    <submittedName>
        <fullName evidence="2">Uncharacterized protein</fullName>
    </submittedName>
</protein>
<dbReference type="RefSeq" id="WP_344218804.1">
    <property type="nucleotide sequence ID" value="NZ_BAAAOS010000040.1"/>
</dbReference>
<dbReference type="Proteomes" id="UP001500393">
    <property type="component" value="Unassembled WGS sequence"/>
</dbReference>
<feature type="region of interest" description="Disordered" evidence="1">
    <location>
        <begin position="56"/>
        <end position="76"/>
    </location>
</feature>
<name>A0ABN2E4W9_9ACTN</name>
<evidence type="ECO:0000313" key="2">
    <source>
        <dbReference type="EMBL" id="GAA1593701.1"/>
    </source>
</evidence>
<proteinExistence type="predicted"/>
<comment type="caution">
    <text evidence="2">The sequence shown here is derived from an EMBL/GenBank/DDBJ whole genome shotgun (WGS) entry which is preliminary data.</text>
</comment>
<sequence>MDPKAPKLIEQWPTLAGQLRAALIRAGEAELATQVDDLRALKMCACGDDFCQSFYTQPPPDGSYPPDKHRNWYPEADDPGPGWDGYLILDVVDGRIAFVEILDRPPLD</sequence>
<reference evidence="2 3" key="1">
    <citation type="journal article" date="2019" name="Int. J. Syst. Evol. Microbiol.">
        <title>The Global Catalogue of Microorganisms (GCM) 10K type strain sequencing project: providing services to taxonomists for standard genome sequencing and annotation.</title>
        <authorList>
            <consortium name="The Broad Institute Genomics Platform"/>
            <consortium name="The Broad Institute Genome Sequencing Center for Infectious Disease"/>
            <person name="Wu L."/>
            <person name="Ma J."/>
        </authorList>
    </citation>
    <scope>NUCLEOTIDE SEQUENCE [LARGE SCALE GENOMIC DNA]</scope>
    <source>
        <strain evidence="2 3">JCM 14969</strain>
    </source>
</reference>
<evidence type="ECO:0000313" key="3">
    <source>
        <dbReference type="Proteomes" id="UP001500393"/>
    </source>
</evidence>
<gene>
    <name evidence="2" type="ORF">GCM10009789_54700</name>
</gene>
<organism evidence="2 3">
    <name type="scientific">Kribbella sancticallisti</name>
    <dbReference type="NCBI Taxonomy" id="460087"/>
    <lineage>
        <taxon>Bacteria</taxon>
        <taxon>Bacillati</taxon>
        <taxon>Actinomycetota</taxon>
        <taxon>Actinomycetes</taxon>
        <taxon>Propionibacteriales</taxon>
        <taxon>Kribbellaceae</taxon>
        <taxon>Kribbella</taxon>
    </lineage>
</organism>
<evidence type="ECO:0000256" key="1">
    <source>
        <dbReference type="SAM" id="MobiDB-lite"/>
    </source>
</evidence>
<accession>A0ABN2E4W9</accession>
<dbReference type="EMBL" id="BAAAOS010000040">
    <property type="protein sequence ID" value="GAA1593701.1"/>
    <property type="molecule type" value="Genomic_DNA"/>
</dbReference>